<feature type="binding site" evidence="11">
    <location>
        <position position="135"/>
    </location>
    <ligand>
        <name>substrate</name>
    </ligand>
</feature>
<dbReference type="PANTHER" id="PTHR13693:SF102">
    <property type="entry name" value="2-AMINO-3-KETOBUTYRATE COENZYME A LIGASE, MITOCHONDRIAL"/>
    <property type="match status" value="1"/>
</dbReference>
<name>A0A3R7VVJ5_PREIN</name>
<feature type="domain" description="Aminotransferase class I/classII large" evidence="12">
    <location>
        <begin position="41"/>
        <end position="383"/>
    </location>
</feature>
<dbReference type="GO" id="GO:0005829">
    <property type="term" value="C:cytosol"/>
    <property type="evidence" value="ECO:0007669"/>
    <property type="project" value="TreeGrafter"/>
</dbReference>
<dbReference type="InterPro" id="IPR004839">
    <property type="entry name" value="Aminotransferase_I/II_large"/>
</dbReference>
<comment type="catalytic activity">
    <reaction evidence="11">
        <text>glycine + acetyl-CoA = (2S)-2-amino-3-oxobutanoate + CoA</text>
        <dbReference type="Rhea" id="RHEA:20736"/>
        <dbReference type="ChEBI" id="CHEBI:57287"/>
        <dbReference type="ChEBI" id="CHEBI:57288"/>
        <dbReference type="ChEBI" id="CHEBI:57305"/>
        <dbReference type="ChEBI" id="CHEBI:78948"/>
        <dbReference type="EC" id="2.3.1.29"/>
    </reaction>
</comment>
<comment type="caution">
    <text evidence="13">The sequence shown here is derived from an EMBL/GenBank/DDBJ whole genome shotgun (WGS) entry which is preliminary data.</text>
</comment>
<dbReference type="EMBL" id="QXEN01000016">
    <property type="protein sequence ID" value="RRF86819.1"/>
    <property type="molecule type" value="Genomic_DNA"/>
</dbReference>
<dbReference type="GO" id="GO:0016020">
    <property type="term" value="C:membrane"/>
    <property type="evidence" value="ECO:0007669"/>
    <property type="project" value="GOC"/>
</dbReference>
<protein>
    <recommendedName>
        <fullName evidence="11">2-amino-3-ketobutyrate coenzyme A ligase</fullName>
        <shortName evidence="11">AKB ligase</shortName>
        <ecNumber evidence="11">2.3.1.29</ecNumber>
    </recommendedName>
    <alternativeName>
        <fullName evidence="11">Glycine acetyltransferase</fullName>
    </alternativeName>
</protein>
<dbReference type="InterPro" id="IPR015421">
    <property type="entry name" value="PyrdxlP-dep_Trfase_major"/>
</dbReference>
<feature type="binding site" description="in other chain" evidence="11">
    <location>
        <begin position="207"/>
        <end position="210"/>
    </location>
    <ligand>
        <name>pyridoxal 5'-phosphate</name>
        <dbReference type="ChEBI" id="CHEBI:597326"/>
        <note>ligand shared between dimeric partners</note>
    </ligand>
</feature>
<keyword evidence="8 11" id="KW-0012">Acyltransferase</keyword>
<dbReference type="AlphaFoldDB" id="A0A3R7VVJ5"/>
<comment type="catalytic activity">
    <reaction evidence="9">
        <text>L-serine + hexadecanoyl-CoA + H(+) = 3-oxosphinganine + CO2 + CoA</text>
        <dbReference type="Rhea" id="RHEA:14761"/>
        <dbReference type="ChEBI" id="CHEBI:15378"/>
        <dbReference type="ChEBI" id="CHEBI:16526"/>
        <dbReference type="ChEBI" id="CHEBI:33384"/>
        <dbReference type="ChEBI" id="CHEBI:57287"/>
        <dbReference type="ChEBI" id="CHEBI:57379"/>
        <dbReference type="ChEBI" id="CHEBI:58299"/>
        <dbReference type="EC" id="2.3.1.50"/>
    </reaction>
    <physiologicalReaction direction="left-to-right" evidence="9">
        <dbReference type="Rhea" id="RHEA:14762"/>
    </physiologicalReaction>
</comment>
<feature type="binding site" evidence="11">
    <location>
        <position position="365"/>
    </location>
    <ligand>
        <name>substrate</name>
    </ligand>
</feature>
<dbReference type="GO" id="GO:0019518">
    <property type="term" value="P:L-threonine catabolic process to glycine"/>
    <property type="evidence" value="ECO:0007669"/>
    <property type="project" value="UniProtKB-UniRule"/>
</dbReference>
<evidence type="ECO:0000313" key="14">
    <source>
        <dbReference type="Proteomes" id="UP000283868"/>
    </source>
</evidence>
<evidence type="ECO:0000256" key="7">
    <source>
        <dbReference type="ARBA" id="ARBA00023098"/>
    </source>
</evidence>
<sequence>MYGKMKQHLCDALAGLKDAGLYKEERIIEGPQQAEILVKGKKVLNFCANNYLGLSNHPRLIEGAKNMMDKRGFGMSSVRFICGTQDSHKELEAAISDYFKTEDTILYAACFDANGGVFGALFNEEDAIISDALNHASIIDGVRLCKAKRYRYANGNMEELEKCLQEAQAQRFRIVVTDGVFSMDGNVAPMDKICDLAEKYDALVMVDESHSAGVVGETGHGVSELCKIYGRVDIYTGTLGKAFGGALGGFTTGRKEIIDMLRQSSRPYLFSNSLAPSIIGASLEVFKMLKESNELHDKLVENVNYFRDKMMAAGFDIKPTQSAICAVMLYDAKLSQVYASKMLDEGIYVTGFYYPVVPKNEARIRVQISAGHDREQLDKCINAFIKIGKELGVLK</sequence>
<evidence type="ECO:0000256" key="6">
    <source>
        <dbReference type="ARBA" id="ARBA00022919"/>
    </source>
</evidence>
<gene>
    <name evidence="11 13" type="primary">kbl</name>
    <name evidence="13" type="ORF">D2S45_09195</name>
</gene>
<comment type="function">
    <text evidence="10">Involved in de novo bacterial ceramide synthesis. Catalyzes the condensation of L-serine with palmitoyl-CoA (hexadecanoyl-CoA) to produce 3-oxosphinganine. Also capable of using alanine as substrate leading to the formation of 1-deoxysphinganine (1-deoxySa). Contributes to the levels of endogenous sphingolipids in its host.</text>
</comment>
<feature type="binding site" evidence="11">
    <location>
        <begin position="271"/>
        <end position="272"/>
    </location>
    <ligand>
        <name>pyridoxal 5'-phosphate</name>
        <dbReference type="ChEBI" id="CHEBI:597326"/>
        <note>ligand shared between dimeric partners</note>
    </ligand>
</feature>
<dbReference type="SUPFAM" id="SSF53383">
    <property type="entry name" value="PLP-dependent transferases"/>
    <property type="match status" value="1"/>
</dbReference>
<dbReference type="NCBIfam" id="NF005394">
    <property type="entry name" value="PRK06939.1"/>
    <property type="match status" value="1"/>
</dbReference>
<reference evidence="13 14" key="1">
    <citation type="submission" date="2018-08" db="EMBL/GenBank/DDBJ databases">
        <title>Comparative analysis of Prevotella intermedia strains.</title>
        <authorList>
            <person name="Moon J.-H."/>
            <person name="Lee J.-H."/>
        </authorList>
    </citation>
    <scope>NUCLEOTIDE SEQUENCE [LARGE SCALE GENOMIC DNA]</scope>
    <source>
        <strain evidence="13 14">ATCC 15033</strain>
    </source>
</reference>
<dbReference type="Proteomes" id="UP000283868">
    <property type="component" value="Unassembled WGS sequence"/>
</dbReference>
<feature type="binding site" description="in other chain" evidence="11">
    <location>
        <position position="182"/>
    </location>
    <ligand>
        <name>pyridoxal 5'-phosphate</name>
        <dbReference type="ChEBI" id="CHEBI:597326"/>
        <note>ligand shared between dimeric partners</note>
    </ligand>
</feature>
<accession>A0A3R7VVJ5</accession>
<dbReference type="InterPro" id="IPR015422">
    <property type="entry name" value="PyrdxlP-dep_Trfase_small"/>
</dbReference>
<keyword evidence="14" id="KW-1185">Reference proteome</keyword>
<dbReference type="NCBIfam" id="TIGR01822">
    <property type="entry name" value="2am3keto_CoA"/>
    <property type="match status" value="1"/>
</dbReference>
<evidence type="ECO:0000256" key="8">
    <source>
        <dbReference type="ARBA" id="ARBA00023315"/>
    </source>
</evidence>
<keyword evidence="5 11" id="KW-0663">Pyridoxal phosphate</keyword>
<organism evidence="13 14">
    <name type="scientific">Prevotella intermedia</name>
    <dbReference type="NCBI Taxonomy" id="28131"/>
    <lineage>
        <taxon>Bacteria</taxon>
        <taxon>Pseudomonadati</taxon>
        <taxon>Bacteroidota</taxon>
        <taxon>Bacteroidia</taxon>
        <taxon>Bacteroidales</taxon>
        <taxon>Prevotellaceae</taxon>
        <taxon>Prevotella</taxon>
    </lineage>
</organism>
<evidence type="ECO:0000256" key="9">
    <source>
        <dbReference type="ARBA" id="ARBA00047854"/>
    </source>
</evidence>
<dbReference type="HAMAP" id="MF_00985">
    <property type="entry name" value="2am3keto_CoA_ligase"/>
    <property type="match status" value="1"/>
</dbReference>
<feature type="binding site" description="in other chain" evidence="11">
    <location>
        <begin position="238"/>
        <end position="241"/>
    </location>
    <ligand>
        <name>pyridoxal 5'-phosphate</name>
        <dbReference type="ChEBI" id="CHEBI:597326"/>
        <note>ligand shared between dimeric partners</note>
    </ligand>
</feature>
<dbReference type="FunFam" id="3.40.640.10:FF:000006">
    <property type="entry name" value="5-aminolevulinate synthase, mitochondrial"/>
    <property type="match status" value="1"/>
</dbReference>
<dbReference type="GO" id="GO:0004758">
    <property type="term" value="F:serine C-palmitoyltransferase activity"/>
    <property type="evidence" value="ECO:0007669"/>
    <property type="project" value="UniProtKB-EC"/>
</dbReference>
<evidence type="ECO:0000256" key="3">
    <source>
        <dbReference type="ARBA" id="ARBA00008392"/>
    </source>
</evidence>
<feature type="modified residue" description="N6-(pyridoxal phosphate)lysine" evidence="11">
    <location>
        <position position="241"/>
    </location>
</feature>
<feature type="binding site" description="in other chain" evidence="11">
    <location>
        <begin position="110"/>
        <end position="111"/>
    </location>
    <ligand>
        <name>pyridoxal 5'-phosphate</name>
        <dbReference type="ChEBI" id="CHEBI:597326"/>
        <note>ligand shared between dimeric partners</note>
    </ligand>
</feature>
<comment type="pathway">
    <text evidence="1">Lipid metabolism; sphingolipid metabolism.</text>
</comment>
<dbReference type="PANTHER" id="PTHR13693">
    <property type="entry name" value="CLASS II AMINOTRANSFERASE/8-AMINO-7-OXONONANOATE SYNTHASE"/>
    <property type="match status" value="1"/>
</dbReference>
<comment type="pathway">
    <text evidence="11">Amino-acid degradation; L-threonine degradation via oxydo-reductase pathway; glycine from L-threonine: step 2/2.</text>
</comment>
<dbReference type="RefSeq" id="WP_124140085.1">
    <property type="nucleotide sequence ID" value="NZ_QXEM01000015.1"/>
</dbReference>
<comment type="cofactor">
    <cofactor evidence="11">
        <name>pyridoxal 5'-phosphate</name>
        <dbReference type="ChEBI" id="CHEBI:597326"/>
    </cofactor>
    <text evidence="11">Binds 1 pyridoxal phosphate per subunit.</text>
</comment>
<dbReference type="GO" id="GO:0030148">
    <property type="term" value="P:sphingolipid biosynthetic process"/>
    <property type="evidence" value="ECO:0007669"/>
    <property type="project" value="UniProtKB-ARBA"/>
</dbReference>
<comment type="function">
    <text evidence="11">Catalyzes the cleavage of 2-amino-3-ketobutyrate to glycine and acetyl-CoA.</text>
</comment>
<dbReference type="InterPro" id="IPR011282">
    <property type="entry name" value="2am3keto_CoA_ligase"/>
</dbReference>
<evidence type="ECO:0000313" key="13">
    <source>
        <dbReference type="EMBL" id="RRF86819.1"/>
    </source>
</evidence>
<evidence type="ECO:0000256" key="1">
    <source>
        <dbReference type="ARBA" id="ARBA00004760"/>
    </source>
</evidence>
<dbReference type="CDD" id="cd06454">
    <property type="entry name" value="KBL_like"/>
    <property type="match status" value="1"/>
</dbReference>
<comment type="similarity">
    <text evidence="3 11">Belongs to the class-II pyridoxal-phosphate-dependent aminotransferase family.</text>
</comment>
<dbReference type="UniPathway" id="UPA00046">
    <property type="reaction ID" value="UER00506"/>
</dbReference>
<evidence type="ECO:0000256" key="2">
    <source>
        <dbReference type="ARBA" id="ARBA00004991"/>
    </source>
</evidence>
<dbReference type="Gene3D" id="3.90.1150.10">
    <property type="entry name" value="Aspartate Aminotransferase, domain 1"/>
    <property type="match status" value="1"/>
</dbReference>
<keyword evidence="7" id="KW-0443">Lipid metabolism</keyword>
<dbReference type="InterPro" id="IPR015424">
    <property type="entry name" value="PyrdxlP-dep_Trfase"/>
</dbReference>
<evidence type="ECO:0000256" key="10">
    <source>
        <dbReference type="ARBA" id="ARBA00055827"/>
    </source>
</evidence>
<dbReference type="GO" id="GO:0008890">
    <property type="term" value="F:glycine C-acetyltransferase activity"/>
    <property type="evidence" value="ECO:0007669"/>
    <property type="project" value="UniProtKB-UniRule"/>
</dbReference>
<dbReference type="GO" id="GO:0030170">
    <property type="term" value="F:pyridoxal phosphate binding"/>
    <property type="evidence" value="ECO:0007669"/>
    <property type="project" value="UniProtKB-UniRule"/>
</dbReference>
<keyword evidence="4 11" id="KW-0808">Transferase</keyword>
<evidence type="ECO:0000259" key="12">
    <source>
        <dbReference type="Pfam" id="PF00155"/>
    </source>
</evidence>
<evidence type="ECO:0000256" key="5">
    <source>
        <dbReference type="ARBA" id="ARBA00022898"/>
    </source>
</evidence>
<keyword evidence="6" id="KW-0746">Sphingolipid metabolism</keyword>
<comment type="pathway">
    <text evidence="2">Sphingolipid metabolism.</text>
</comment>
<dbReference type="InterPro" id="IPR050087">
    <property type="entry name" value="AON_synthase_class-II"/>
</dbReference>
<dbReference type="EC" id="2.3.1.29" evidence="11"/>
<evidence type="ECO:0000256" key="4">
    <source>
        <dbReference type="ARBA" id="ARBA00022679"/>
    </source>
</evidence>
<comment type="subunit">
    <text evidence="11">Homodimer.</text>
</comment>
<evidence type="ECO:0000256" key="11">
    <source>
        <dbReference type="HAMAP-Rule" id="MF_00985"/>
    </source>
</evidence>
<dbReference type="Gene3D" id="3.40.640.10">
    <property type="entry name" value="Type I PLP-dependent aspartate aminotransferase-like (Major domain)"/>
    <property type="match status" value="1"/>
</dbReference>
<proteinExistence type="inferred from homology"/>
<dbReference type="Pfam" id="PF00155">
    <property type="entry name" value="Aminotran_1_2"/>
    <property type="match status" value="1"/>
</dbReference>